<organism evidence="2 3">
    <name type="scientific">Panicum virgatum</name>
    <name type="common">Blackwell switchgrass</name>
    <dbReference type="NCBI Taxonomy" id="38727"/>
    <lineage>
        <taxon>Eukaryota</taxon>
        <taxon>Viridiplantae</taxon>
        <taxon>Streptophyta</taxon>
        <taxon>Embryophyta</taxon>
        <taxon>Tracheophyta</taxon>
        <taxon>Spermatophyta</taxon>
        <taxon>Magnoliopsida</taxon>
        <taxon>Liliopsida</taxon>
        <taxon>Poales</taxon>
        <taxon>Poaceae</taxon>
        <taxon>PACMAD clade</taxon>
        <taxon>Panicoideae</taxon>
        <taxon>Panicodae</taxon>
        <taxon>Paniceae</taxon>
        <taxon>Panicinae</taxon>
        <taxon>Panicum</taxon>
        <taxon>Panicum sect. Hiantes</taxon>
    </lineage>
</organism>
<feature type="compositionally biased region" description="Basic and acidic residues" evidence="1">
    <location>
        <begin position="86"/>
        <end position="103"/>
    </location>
</feature>
<reference evidence="2" key="1">
    <citation type="submission" date="2020-05" db="EMBL/GenBank/DDBJ databases">
        <title>WGS assembly of Panicum virgatum.</title>
        <authorList>
            <person name="Lovell J.T."/>
            <person name="Jenkins J."/>
            <person name="Shu S."/>
            <person name="Juenger T.E."/>
            <person name="Schmutz J."/>
        </authorList>
    </citation>
    <scope>NUCLEOTIDE SEQUENCE</scope>
    <source>
        <strain evidence="2">AP13</strain>
    </source>
</reference>
<comment type="caution">
    <text evidence="2">The sequence shown here is derived from an EMBL/GenBank/DDBJ whole genome shotgun (WGS) entry which is preliminary data.</text>
</comment>
<name>A0A8T0NV27_PANVG</name>
<accession>A0A8T0NV27</accession>
<protein>
    <submittedName>
        <fullName evidence="2">Uncharacterized protein</fullName>
    </submittedName>
</protein>
<dbReference type="Proteomes" id="UP000823388">
    <property type="component" value="Chromosome 9K"/>
</dbReference>
<sequence>MVSLVIVIAGRRRIPLYGPARRQRARGRGRGRGGRRRRRAARRRGRAGAVRREGRRGGRGGGGRRRRVEEEAGAGGRRGRAGVRQPGEHRARPPRRQRPDHAGRLRHRGRRRVRLHDHHQQLDVPGARGQGLPGHGEHQHRRRRQRLPLLQPSVAERGPVRRGGERGDHRRRRGGEVVGFDQEEPGCCHPQRI</sequence>
<feature type="compositionally biased region" description="Basic residues" evidence="1">
    <location>
        <begin position="57"/>
        <end position="66"/>
    </location>
</feature>
<keyword evidence="3" id="KW-1185">Reference proteome</keyword>
<feature type="compositionally biased region" description="Basic residues" evidence="1">
    <location>
        <begin position="104"/>
        <end position="117"/>
    </location>
</feature>
<evidence type="ECO:0000256" key="1">
    <source>
        <dbReference type="SAM" id="MobiDB-lite"/>
    </source>
</evidence>
<feature type="compositionally biased region" description="Basic and acidic residues" evidence="1">
    <location>
        <begin position="158"/>
        <end position="168"/>
    </location>
</feature>
<evidence type="ECO:0000313" key="2">
    <source>
        <dbReference type="EMBL" id="KAG2550584.1"/>
    </source>
</evidence>
<evidence type="ECO:0000313" key="3">
    <source>
        <dbReference type="Proteomes" id="UP000823388"/>
    </source>
</evidence>
<gene>
    <name evidence="2" type="ORF">PVAP13_9KG327432</name>
</gene>
<dbReference type="EMBL" id="CM029053">
    <property type="protein sequence ID" value="KAG2550584.1"/>
    <property type="molecule type" value="Genomic_DNA"/>
</dbReference>
<feature type="region of interest" description="Disordered" evidence="1">
    <location>
        <begin position="19"/>
        <end position="193"/>
    </location>
</feature>
<proteinExistence type="predicted"/>
<feature type="compositionally biased region" description="Basic residues" evidence="1">
    <location>
        <begin position="21"/>
        <end position="46"/>
    </location>
</feature>
<dbReference type="AlphaFoldDB" id="A0A8T0NV27"/>